<dbReference type="OrthoDB" id="67700at2759"/>
<protein>
    <recommendedName>
        <fullName evidence="2">C2 domain-containing protein</fullName>
    </recommendedName>
</protein>
<dbReference type="AlphaFoldDB" id="X6P9Q0"/>
<comment type="caution">
    <text evidence="3">The sequence shown here is derived from an EMBL/GenBank/DDBJ whole genome shotgun (WGS) entry which is preliminary data.</text>
</comment>
<dbReference type="InterPro" id="IPR000008">
    <property type="entry name" value="C2_dom"/>
</dbReference>
<dbReference type="Gene3D" id="2.60.40.150">
    <property type="entry name" value="C2 domain"/>
    <property type="match status" value="1"/>
</dbReference>
<organism evidence="3 4">
    <name type="scientific">Reticulomyxa filosa</name>
    <dbReference type="NCBI Taxonomy" id="46433"/>
    <lineage>
        <taxon>Eukaryota</taxon>
        <taxon>Sar</taxon>
        <taxon>Rhizaria</taxon>
        <taxon>Retaria</taxon>
        <taxon>Foraminifera</taxon>
        <taxon>Monothalamids</taxon>
        <taxon>Reticulomyxidae</taxon>
        <taxon>Reticulomyxa</taxon>
    </lineage>
</organism>
<dbReference type="PROSITE" id="PS50004">
    <property type="entry name" value="C2"/>
    <property type="match status" value="1"/>
</dbReference>
<feature type="region of interest" description="Disordered" evidence="1">
    <location>
        <begin position="117"/>
        <end position="243"/>
    </location>
</feature>
<feature type="compositionally biased region" description="Acidic residues" evidence="1">
    <location>
        <begin position="215"/>
        <end position="236"/>
    </location>
</feature>
<evidence type="ECO:0000313" key="4">
    <source>
        <dbReference type="Proteomes" id="UP000023152"/>
    </source>
</evidence>
<keyword evidence="4" id="KW-1185">Reference proteome</keyword>
<feature type="compositionally biased region" description="Polar residues" evidence="1">
    <location>
        <begin position="126"/>
        <end position="142"/>
    </location>
</feature>
<feature type="compositionally biased region" description="Polar residues" evidence="1">
    <location>
        <begin position="152"/>
        <end position="164"/>
    </location>
</feature>
<evidence type="ECO:0000256" key="1">
    <source>
        <dbReference type="SAM" id="MobiDB-lite"/>
    </source>
</evidence>
<name>X6P9Q0_RETFI</name>
<dbReference type="InterPro" id="IPR035892">
    <property type="entry name" value="C2_domain_sf"/>
</dbReference>
<sequence length="276" mass="30835">MSSLLHVRAVEATGLPVCFSYFKAYIQHPNSNTDGGSVWTGKVVGSEKIADPLWNQSHTFNITKDDVGNGWLVIEVIKKRRKSADVWLGECKYELKQLEQNKHKQYRGWLPIRYKQRGKRRKMAHSANNSQDLDDTTQSLKASTEEEKENGHGNTSGNKTVTNETGKKAKSGPGTSISPAESTTTGTPFTSPSPPPQSATPKKNLTVETTSSYDSENETENETENENENENESDNDDEKKEHIVNGGNGRIFICLCYQTTVKKMSIRKLKQVESKH</sequence>
<dbReference type="EMBL" id="ASPP01002205">
    <property type="protein sequence ID" value="ETO34876.1"/>
    <property type="molecule type" value="Genomic_DNA"/>
</dbReference>
<dbReference type="Proteomes" id="UP000023152">
    <property type="component" value="Unassembled WGS sequence"/>
</dbReference>
<accession>X6P9Q0</accession>
<evidence type="ECO:0000259" key="2">
    <source>
        <dbReference type="PROSITE" id="PS50004"/>
    </source>
</evidence>
<dbReference type="Pfam" id="PF00168">
    <property type="entry name" value="C2"/>
    <property type="match status" value="1"/>
</dbReference>
<dbReference type="SUPFAM" id="SSF49562">
    <property type="entry name" value="C2 domain (Calcium/lipid-binding domain, CaLB)"/>
    <property type="match status" value="1"/>
</dbReference>
<proteinExistence type="predicted"/>
<gene>
    <name evidence="3" type="ORF">RFI_02212</name>
</gene>
<feature type="domain" description="C2" evidence="2">
    <location>
        <begin position="1"/>
        <end position="110"/>
    </location>
</feature>
<reference evidence="3 4" key="1">
    <citation type="journal article" date="2013" name="Curr. Biol.">
        <title>The Genome of the Foraminiferan Reticulomyxa filosa.</title>
        <authorList>
            <person name="Glockner G."/>
            <person name="Hulsmann N."/>
            <person name="Schleicher M."/>
            <person name="Noegel A.A."/>
            <person name="Eichinger L."/>
            <person name="Gallinger C."/>
            <person name="Pawlowski J."/>
            <person name="Sierra R."/>
            <person name="Euteneuer U."/>
            <person name="Pillet L."/>
            <person name="Moustafa A."/>
            <person name="Platzer M."/>
            <person name="Groth M."/>
            <person name="Szafranski K."/>
            <person name="Schliwa M."/>
        </authorList>
    </citation>
    <scope>NUCLEOTIDE SEQUENCE [LARGE SCALE GENOMIC DNA]</scope>
</reference>
<dbReference type="CDD" id="cd00030">
    <property type="entry name" value="C2"/>
    <property type="match status" value="1"/>
</dbReference>
<evidence type="ECO:0000313" key="3">
    <source>
        <dbReference type="EMBL" id="ETO34876.1"/>
    </source>
</evidence>